<keyword evidence="10" id="KW-1185">Reference proteome</keyword>
<feature type="transmembrane region" description="Helical" evidence="7">
    <location>
        <begin position="127"/>
        <end position="147"/>
    </location>
</feature>
<feature type="transmembrane region" description="Helical" evidence="7">
    <location>
        <begin position="92"/>
        <end position="115"/>
    </location>
</feature>
<feature type="transmembrane region" description="Helical" evidence="7">
    <location>
        <begin position="54"/>
        <end position="72"/>
    </location>
</feature>
<feature type="domain" description="Bacterial sugar transferase" evidence="8">
    <location>
        <begin position="329"/>
        <end position="511"/>
    </location>
</feature>
<dbReference type="EMBL" id="PGFA01000001">
    <property type="protein sequence ID" value="PJJ60525.1"/>
    <property type="molecule type" value="Genomic_DNA"/>
</dbReference>
<dbReference type="PANTHER" id="PTHR30576:SF0">
    <property type="entry name" value="UNDECAPRENYL-PHOSPHATE N-ACETYLGALACTOSAMINYL 1-PHOSPHATE TRANSFERASE-RELATED"/>
    <property type="match status" value="1"/>
</dbReference>
<dbReference type="Proteomes" id="UP000228535">
    <property type="component" value="Unassembled WGS sequence"/>
</dbReference>
<keyword evidence="4 7" id="KW-0812">Transmembrane</keyword>
<protein>
    <submittedName>
        <fullName evidence="9">Exopolysaccharide biosynthesis polyprenyl glycosylphosphotransferase</fullName>
    </submittedName>
</protein>
<evidence type="ECO:0000313" key="9">
    <source>
        <dbReference type="EMBL" id="PJJ60525.1"/>
    </source>
</evidence>
<comment type="similarity">
    <text evidence="2">Belongs to the bacterial sugar transferase family.</text>
</comment>
<dbReference type="Pfam" id="PF13727">
    <property type="entry name" value="CoA_binding_3"/>
    <property type="match status" value="1"/>
</dbReference>
<keyword evidence="3 9" id="KW-0808">Transferase</keyword>
<gene>
    <name evidence="9" type="ORF">CLV45_1954</name>
</gene>
<feature type="transmembrane region" description="Helical" evidence="7">
    <location>
        <begin position="334"/>
        <end position="355"/>
    </location>
</feature>
<evidence type="ECO:0000259" key="8">
    <source>
        <dbReference type="Pfam" id="PF02397"/>
    </source>
</evidence>
<proteinExistence type="inferred from homology"/>
<dbReference type="OrthoDB" id="9808602at2"/>
<dbReference type="GO" id="GO:0016020">
    <property type="term" value="C:membrane"/>
    <property type="evidence" value="ECO:0007669"/>
    <property type="project" value="UniProtKB-SubCell"/>
</dbReference>
<reference evidence="9 10" key="1">
    <citation type="submission" date="2017-11" db="EMBL/GenBank/DDBJ databases">
        <title>Genomic Encyclopedia of Archaeal and Bacterial Type Strains, Phase II (KMG-II): From Individual Species to Whole Genera.</title>
        <authorList>
            <person name="Goeker M."/>
        </authorList>
    </citation>
    <scope>NUCLEOTIDE SEQUENCE [LARGE SCALE GENOMIC DNA]</scope>
    <source>
        <strain evidence="9 10">DSM 11115</strain>
    </source>
</reference>
<dbReference type="InterPro" id="IPR003362">
    <property type="entry name" value="Bact_transf"/>
</dbReference>
<dbReference type="InterPro" id="IPR017475">
    <property type="entry name" value="EPS_sugar_tfrase"/>
</dbReference>
<name>A0A2M9BRE6_9BACT</name>
<evidence type="ECO:0000256" key="4">
    <source>
        <dbReference type="ARBA" id="ARBA00022692"/>
    </source>
</evidence>
<dbReference type="Pfam" id="PF02397">
    <property type="entry name" value="Bac_transf"/>
    <property type="match status" value="1"/>
</dbReference>
<evidence type="ECO:0000256" key="3">
    <source>
        <dbReference type="ARBA" id="ARBA00022679"/>
    </source>
</evidence>
<comment type="subcellular location">
    <subcellularLocation>
        <location evidence="1">Membrane</location>
        <topology evidence="1">Multi-pass membrane protein</topology>
    </subcellularLocation>
</comment>
<dbReference type="AlphaFoldDB" id="A0A2M9BRE6"/>
<evidence type="ECO:0000313" key="10">
    <source>
        <dbReference type="Proteomes" id="UP000228535"/>
    </source>
</evidence>
<evidence type="ECO:0000256" key="1">
    <source>
        <dbReference type="ARBA" id="ARBA00004141"/>
    </source>
</evidence>
<comment type="caution">
    <text evidence="9">The sequence shown here is derived from an EMBL/GenBank/DDBJ whole genome shotgun (WGS) entry which is preliminary data.</text>
</comment>
<sequence length="516" mass="58682">MPYLCAAQLVDKGPFRAVSAAKLRHRAHITHLFASSSWSASLIPLTRTFQKLKLIAADFLAALLAWMCFFLLRKYLLSEINAGYRFTGGELFTLTGSALMIAAFWTVLYSLIGEYRDIFRKSRLSEIIRLGRISVLGALVIFFALLLDDQGVSSYRLYYKTITAYFLLHFFITAVLRTWAITTVQHLVRSGVISFNTLLVGSNLLARETYHELARTGKHLGLKLVGFAPMGDTVDPGLAAELPARGSYTRLPALIRALKIEQIIIAIEPSEHRMIQEILSLLEGTPARVSILPDLYQMLLGSVKVNHLFGTPLIEIKHDLLPPWQEFTKRGLDIVGSALFMLLAWPVYAFTAVMVRLSSPGPIFYAQERIGINAQPFRIYKFRSMYVDAEKMGPALSSDRDPRITPWGRFMRKVRLDELPQFWNVLKGDMSLVGPRPERRFYIDQIVKVAPHYRHLHRVRPGITSLGQVKYGYAETVDQMVERLKFDILYIENMSLAMDFRVMLYTLKIIVEGRGK</sequence>
<evidence type="ECO:0000256" key="2">
    <source>
        <dbReference type="ARBA" id="ARBA00006464"/>
    </source>
</evidence>
<feature type="transmembrane region" description="Helical" evidence="7">
    <location>
        <begin position="162"/>
        <end position="180"/>
    </location>
</feature>
<evidence type="ECO:0000256" key="6">
    <source>
        <dbReference type="ARBA" id="ARBA00023136"/>
    </source>
</evidence>
<dbReference type="Gene3D" id="3.40.50.720">
    <property type="entry name" value="NAD(P)-binding Rossmann-like Domain"/>
    <property type="match status" value="1"/>
</dbReference>
<evidence type="ECO:0000256" key="7">
    <source>
        <dbReference type="SAM" id="Phobius"/>
    </source>
</evidence>
<organism evidence="9 10">
    <name type="scientific">Hymenobacter chitinivorans DSM 11115</name>
    <dbReference type="NCBI Taxonomy" id="1121954"/>
    <lineage>
        <taxon>Bacteria</taxon>
        <taxon>Pseudomonadati</taxon>
        <taxon>Bacteroidota</taxon>
        <taxon>Cytophagia</taxon>
        <taxon>Cytophagales</taxon>
        <taxon>Hymenobacteraceae</taxon>
        <taxon>Hymenobacter</taxon>
    </lineage>
</organism>
<dbReference type="GO" id="GO:0016780">
    <property type="term" value="F:phosphotransferase activity, for other substituted phosphate groups"/>
    <property type="evidence" value="ECO:0007669"/>
    <property type="project" value="TreeGrafter"/>
</dbReference>
<evidence type="ECO:0000256" key="5">
    <source>
        <dbReference type="ARBA" id="ARBA00022989"/>
    </source>
</evidence>
<keyword evidence="5 7" id="KW-1133">Transmembrane helix</keyword>
<dbReference type="NCBIfam" id="TIGR03025">
    <property type="entry name" value="EPS_sugtrans"/>
    <property type="match status" value="1"/>
</dbReference>
<dbReference type="PANTHER" id="PTHR30576">
    <property type="entry name" value="COLANIC BIOSYNTHESIS UDP-GLUCOSE LIPID CARRIER TRANSFERASE"/>
    <property type="match status" value="1"/>
</dbReference>
<accession>A0A2M9BRE6</accession>
<keyword evidence="6 7" id="KW-0472">Membrane</keyword>